<keyword evidence="3" id="KW-0498">Mitosis</keyword>
<dbReference type="AlphaFoldDB" id="A0A3Q4HNR1"/>
<dbReference type="Proteomes" id="UP000261580">
    <property type="component" value="Unassembled WGS sequence"/>
</dbReference>
<evidence type="ECO:0000256" key="3">
    <source>
        <dbReference type="ARBA" id="ARBA00022776"/>
    </source>
</evidence>
<organism evidence="9 10">
    <name type="scientific">Neolamprologus brichardi</name>
    <name type="common">Fairy cichlid</name>
    <name type="synonym">Lamprologus brichardi</name>
    <dbReference type="NCBI Taxonomy" id="32507"/>
    <lineage>
        <taxon>Eukaryota</taxon>
        <taxon>Metazoa</taxon>
        <taxon>Chordata</taxon>
        <taxon>Craniata</taxon>
        <taxon>Vertebrata</taxon>
        <taxon>Euteleostomi</taxon>
        <taxon>Actinopterygii</taxon>
        <taxon>Neopterygii</taxon>
        <taxon>Teleostei</taxon>
        <taxon>Neoteleostei</taxon>
        <taxon>Acanthomorphata</taxon>
        <taxon>Ovalentaria</taxon>
        <taxon>Cichlomorphae</taxon>
        <taxon>Cichliformes</taxon>
        <taxon>Cichlidae</taxon>
        <taxon>African cichlids</taxon>
        <taxon>Pseudocrenilabrinae</taxon>
        <taxon>Lamprologini</taxon>
        <taxon>Neolamprologus</taxon>
    </lineage>
</organism>
<dbReference type="FunFam" id="1.25.10.10:FF:000345">
    <property type="entry name" value="Condensin-2 complex subunit D3"/>
    <property type="match status" value="1"/>
</dbReference>
<dbReference type="GO" id="GO:0051301">
    <property type="term" value="P:cell division"/>
    <property type="evidence" value="ECO:0007669"/>
    <property type="project" value="UniProtKB-KW"/>
</dbReference>
<dbReference type="PANTHER" id="PTHR14222:SF1">
    <property type="entry name" value="CONDENSIN-2 COMPLEX SUBUNIT D3"/>
    <property type="match status" value="1"/>
</dbReference>
<accession>A0A3Q4HNR1</accession>
<evidence type="ECO:0000313" key="10">
    <source>
        <dbReference type="Proteomes" id="UP000261580"/>
    </source>
</evidence>
<dbReference type="Bgee" id="ENSNBRG00000019145">
    <property type="expression patterns" value="Expressed in testis and 1 other cell type or tissue"/>
</dbReference>
<keyword evidence="4" id="KW-0226">DNA condensation</keyword>
<evidence type="ECO:0000256" key="6">
    <source>
        <dbReference type="ARBA" id="ARBA00023306"/>
    </source>
</evidence>
<dbReference type="GO" id="GO:0042393">
    <property type="term" value="F:histone binding"/>
    <property type="evidence" value="ECO:0007669"/>
    <property type="project" value="TreeGrafter"/>
</dbReference>
<dbReference type="Gene3D" id="1.25.10.10">
    <property type="entry name" value="Leucine-rich Repeat Variant"/>
    <property type="match status" value="2"/>
</dbReference>
<sequence length="958" mass="108786">KPLDKTIEEELTARQEKSFTALYQCLLAHEAIWTHSGLWTIKDVCLGKRCECVWLSLLLFPGSISNKVFHEVLLDTCLDLTRHCWPQDSEKKRKKDLKSSQTEGKRSRPQRKDGPEMEMEEEDEEEEEVHLSGQDLMRIRDAVALLVQSLLRLLQTLPLKASPQTLIHCMQVPPACLCTAGSFHTVVLQLFTADPFLSPDLHSHQSHQTSSLMGFICCVLQSLRRVFHQLLYVILMMKKGNTGKPSLLVPSQTILSRCVKDFYIYIYSHLVDELKELALPFLQILLQHICFQMVEKNEYRSHGAQAVGMLTSQMAGEDYARFIKWLCNFSRSSKMVHRLFSVDVVMVLLEQPERRPEECRDPDLVCFLMHSSLIQNLLFARRMDESPTVQGHALNCLAQCLELPSLNATRAIHNLFSASETPPHTGPVHRGRRCNLALLLRRVKDSKTNVRKAALQALLGLLKHDVIPVSWENLQTLSERCRDPSVSVKKKALQSNLTSLCQVKPECSVVQRAWLQGVVPAVADSETSVQDKALEALDQVLLSQVKPYSAGCQLDASQRLMWDLLGLLCHQCQKLSRYFSKAFTIWSKQKKFTPSFISSLISHTEADHAAGAWLLLSKVVSSSSRLPYGKILDAWDKMVRSKDGNATTCCHILCVMGDIAVHLNEETKERVPTVSVLCFCQAFLNQRCGELVSACEAYLSSVILTDSGSQDLDEETIDLLTLSVIEQQPGDRNPNLALLSQPLLAQRHTELPASLPLSQFKANRLPTRVRAHGVITLGKLALQNEELAQKYLPVFARELEVGTEVSVRSNVVVIMCDLCVRYTNMVDHYIPNISACLRDKEAVIREQTVIMLTNLLQEEFVKWKGSLFFDFMVALVDPVPAIASFFLFFEHPRRERVHFSLKGEQYREKRFRIYCFLLEHFTDAQRFNVTNKINQTILGKLKSSRFFVSELGLLLKHY</sequence>
<evidence type="ECO:0000256" key="5">
    <source>
        <dbReference type="ARBA" id="ARBA00023242"/>
    </source>
</evidence>
<evidence type="ECO:0000256" key="1">
    <source>
        <dbReference type="ARBA" id="ARBA00004123"/>
    </source>
</evidence>
<keyword evidence="6" id="KW-0131">Cell cycle</keyword>
<dbReference type="Ensembl" id="ENSNBRT00000025881.1">
    <property type="protein sequence ID" value="ENSNBRP00000025225.1"/>
    <property type="gene ID" value="ENSNBRG00000019145.1"/>
</dbReference>
<feature type="compositionally biased region" description="Acidic residues" evidence="7">
    <location>
        <begin position="116"/>
        <end position="128"/>
    </location>
</feature>
<dbReference type="InterPro" id="IPR026971">
    <property type="entry name" value="CND1/NCAPD3"/>
</dbReference>
<feature type="compositionally biased region" description="Basic and acidic residues" evidence="7">
    <location>
        <begin position="103"/>
        <end position="115"/>
    </location>
</feature>
<keyword evidence="10" id="KW-1185">Reference proteome</keyword>
<protein>
    <submittedName>
        <fullName evidence="9">Non-SMC condensin II complex, subunit D3</fullName>
    </submittedName>
</protein>
<feature type="region of interest" description="Disordered" evidence="7">
    <location>
        <begin position="91"/>
        <end position="129"/>
    </location>
</feature>
<name>A0A3Q4HNR1_NEOBR</name>
<comment type="subcellular location">
    <subcellularLocation>
        <location evidence="1">Nucleus</location>
    </subcellularLocation>
</comment>
<evidence type="ECO:0000256" key="7">
    <source>
        <dbReference type="SAM" id="MobiDB-lite"/>
    </source>
</evidence>
<dbReference type="PANTHER" id="PTHR14222">
    <property type="entry name" value="CONDENSIN"/>
    <property type="match status" value="1"/>
</dbReference>
<keyword evidence="5" id="KW-0539">Nucleus</keyword>
<reference evidence="9" key="2">
    <citation type="submission" date="2025-09" db="UniProtKB">
        <authorList>
            <consortium name="Ensembl"/>
        </authorList>
    </citation>
    <scope>IDENTIFICATION</scope>
</reference>
<evidence type="ECO:0000256" key="4">
    <source>
        <dbReference type="ARBA" id="ARBA00023067"/>
    </source>
</evidence>
<proteinExistence type="predicted"/>
<dbReference type="GO" id="GO:0010032">
    <property type="term" value="P:meiotic chromosome condensation"/>
    <property type="evidence" value="ECO:0007669"/>
    <property type="project" value="TreeGrafter"/>
</dbReference>
<dbReference type="InterPro" id="IPR011989">
    <property type="entry name" value="ARM-like"/>
</dbReference>
<feature type="domain" description="Condensin complex subunit 1 C-terminal" evidence="8">
    <location>
        <begin position="807"/>
        <end position="888"/>
    </location>
</feature>
<evidence type="ECO:0000256" key="2">
    <source>
        <dbReference type="ARBA" id="ARBA00022618"/>
    </source>
</evidence>
<dbReference type="GO" id="GO:0007076">
    <property type="term" value="P:mitotic chromosome condensation"/>
    <property type="evidence" value="ECO:0007669"/>
    <property type="project" value="InterPro"/>
</dbReference>
<dbReference type="GO" id="GO:0000796">
    <property type="term" value="C:condensin complex"/>
    <property type="evidence" value="ECO:0007669"/>
    <property type="project" value="TreeGrafter"/>
</dbReference>
<dbReference type="GO" id="GO:0005634">
    <property type="term" value="C:nucleus"/>
    <property type="evidence" value="ECO:0007669"/>
    <property type="project" value="UniProtKB-SubCell"/>
</dbReference>
<evidence type="ECO:0000259" key="8">
    <source>
        <dbReference type="Pfam" id="PF12717"/>
    </source>
</evidence>
<dbReference type="InterPro" id="IPR016024">
    <property type="entry name" value="ARM-type_fold"/>
</dbReference>
<dbReference type="GO" id="GO:0000779">
    <property type="term" value="C:condensed chromosome, centromeric region"/>
    <property type="evidence" value="ECO:0007669"/>
    <property type="project" value="TreeGrafter"/>
</dbReference>
<keyword evidence="2" id="KW-0132">Cell division</keyword>
<dbReference type="Pfam" id="PF12717">
    <property type="entry name" value="Cnd1"/>
    <property type="match status" value="1"/>
</dbReference>
<dbReference type="InterPro" id="IPR032682">
    <property type="entry name" value="Cnd1_C"/>
</dbReference>
<reference evidence="9" key="1">
    <citation type="submission" date="2025-08" db="UniProtKB">
        <authorList>
            <consortium name="Ensembl"/>
        </authorList>
    </citation>
    <scope>IDENTIFICATION</scope>
</reference>
<dbReference type="GeneTree" id="ENSGT00940000153566"/>
<evidence type="ECO:0000313" key="9">
    <source>
        <dbReference type="Ensembl" id="ENSNBRP00000025225.1"/>
    </source>
</evidence>
<dbReference type="SUPFAM" id="SSF48371">
    <property type="entry name" value="ARM repeat"/>
    <property type="match status" value="1"/>
</dbReference>